<dbReference type="SUPFAM" id="SSF53187">
    <property type="entry name" value="Zn-dependent exopeptidases"/>
    <property type="match status" value="1"/>
</dbReference>
<dbReference type="InterPro" id="IPR055438">
    <property type="entry name" value="AstE_AspA_cat"/>
</dbReference>
<comment type="caution">
    <text evidence="6">The sequence shown here is derived from an EMBL/GenBank/DDBJ whole genome shotgun (WGS) entry which is preliminary data.</text>
</comment>
<dbReference type="Gene3D" id="3.40.630.10">
    <property type="entry name" value="Zn peptidases"/>
    <property type="match status" value="1"/>
</dbReference>
<evidence type="ECO:0000256" key="2">
    <source>
        <dbReference type="ARBA" id="ARBA00022723"/>
    </source>
</evidence>
<gene>
    <name evidence="6" type="ORF">N2K84_07610</name>
</gene>
<dbReference type="PANTHER" id="PTHR37326:SF2">
    <property type="entry name" value="SUCCINYLGLUTAMATE DESUCCINYLASE_ASPARTOACYLASE FAMILY PROTEIN"/>
    <property type="match status" value="1"/>
</dbReference>
<dbReference type="GO" id="GO:0046872">
    <property type="term" value="F:metal ion binding"/>
    <property type="evidence" value="ECO:0007669"/>
    <property type="project" value="UniProtKB-KW"/>
</dbReference>
<evidence type="ECO:0000256" key="1">
    <source>
        <dbReference type="ARBA" id="ARBA00001947"/>
    </source>
</evidence>
<evidence type="ECO:0000256" key="3">
    <source>
        <dbReference type="ARBA" id="ARBA00022801"/>
    </source>
</evidence>
<dbReference type="GO" id="GO:0016811">
    <property type="term" value="F:hydrolase activity, acting on carbon-nitrogen (but not peptide) bonds, in linear amides"/>
    <property type="evidence" value="ECO:0007669"/>
    <property type="project" value="InterPro"/>
</dbReference>
<keyword evidence="3" id="KW-0378">Hydrolase</keyword>
<evidence type="ECO:0000313" key="6">
    <source>
        <dbReference type="EMBL" id="MCW0482588.1"/>
    </source>
</evidence>
<keyword evidence="2" id="KW-0479">Metal-binding</keyword>
<dbReference type="InterPro" id="IPR053138">
    <property type="entry name" value="N-alpha-Ac-DABA_deacetylase"/>
</dbReference>
<dbReference type="RefSeq" id="WP_282591193.1">
    <property type="nucleotide sequence ID" value="NZ_JAPAAF010000007.1"/>
</dbReference>
<evidence type="ECO:0000256" key="4">
    <source>
        <dbReference type="ARBA" id="ARBA00022833"/>
    </source>
</evidence>
<dbReference type="InterPro" id="IPR043795">
    <property type="entry name" value="N-alpha-Ac-DABA-like"/>
</dbReference>
<dbReference type="AlphaFoldDB" id="A0AA41YAP5"/>
<dbReference type="PIRSF" id="PIRSF039012">
    <property type="entry name" value="ASP"/>
    <property type="match status" value="1"/>
</dbReference>
<proteinExistence type="predicted"/>
<dbReference type="Proteomes" id="UP001163821">
    <property type="component" value="Unassembled WGS sequence"/>
</dbReference>
<reference evidence="6" key="1">
    <citation type="submission" date="2022-10" db="EMBL/GenBank/DDBJ databases">
        <title>Gaoshiqiia sediminis gen. nov., sp. nov., isolated from coastal sediment.</title>
        <authorList>
            <person name="Yu W.X."/>
            <person name="Mu D.S."/>
            <person name="Du J.Z."/>
            <person name="Liang Y.Q."/>
        </authorList>
    </citation>
    <scope>NUCLEOTIDE SEQUENCE</scope>
    <source>
        <strain evidence="6">A06</strain>
    </source>
</reference>
<feature type="domain" description="Succinylglutamate desuccinylase/Aspartoacylase catalytic" evidence="5">
    <location>
        <begin position="49"/>
        <end position="228"/>
    </location>
</feature>
<evidence type="ECO:0000259" key="5">
    <source>
        <dbReference type="Pfam" id="PF24827"/>
    </source>
</evidence>
<comment type="cofactor">
    <cofactor evidence="1">
        <name>Zn(2+)</name>
        <dbReference type="ChEBI" id="CHEBI:29105"/>
    </cofactor>
</comment>
<name>A0AA41YAP5_9BACT</name>
<protein>
    <submittedName>
        <fullName evidence="6">Succinylglutamate desuccinylase/aspartoacylase family protein</fullName>
    </submittedName>
</protein>
<dbReference type="EMBL" id="JAPAAF010000007">
    <property type="protein sequence ID" value="MCW0482588.1"/>
    <property type="molecule type" value="Genomic_DNA"/>
</dbReference>
<dbReference type="PANTHER" id="PTHR37326">
    <property type="entry name" value="BLL3975 PROTEIN"/>
    <property type="match status" value="1"/>
</dbReference>
<keyword evidence="4" id="KW-0862">Zinc</keyword>
<accession>A0AA41YAP5</accession>
<dbReference type="Pfam" id="PF24827">
    <property type="entry name" value="AstE_AspA_cat"/>
    <property type="match status" value="1"/>
</dbReference>
<organism evidence="6 7">
    <name type="scientific">Gaoshiqia sediminis</name>
    <dbReference type="NCBI Taxonomy" id="2986998"/>
    <lineage>
        <taxon>Bacteria</taxon>
        <taxon>Pseudomonadati</taxon>
        <taxon>Bacteroidota</taxon>
        <taxon>Bacteroidia</taxon>
        <taxon>Marinilabiliales</taxon>
        <taxon>Prolixibacteraceae</taxon>
        <taxon>Gaoshiqia</taxon>
    </lineage>
</organism>
<dbReference type="CDD" id="cd06251">
    <property type="entry name" value="M14_ASTE_ASPA-like"/>
    <property type="match status" value="1"/>
</dbReference>
<keyword evidence="7" id="KW-1185">Reference proteome</keyword>
<evidence type="ECO:0000313" key="7">
    <source>
        <dbReference type="Proteomes" id="UP001163821"/>
    </source>
</evidence>
<sequence length="321" mass="35834">MKNKNTPFTMLDTEIKPGKKAVVILDTARLHTHNQIEVPVIIEHGKEAGPVLLLNAGIHGNEINGVEIVRNLIAKKLNKPQRGTVICIPALNVFGFLNQTREYPDGKDLNRMFPGAKNGSLASLFAWHIMNKVLPHVDYCIDFHTGGANRFNSSQIRISKGKPELLELAQVFNPRFIVYAPDRDKSFRQVATQLGKKVLLFEGGKSLDIHNRITMRGTTGIMRVMHHLGMRDFTPELAAFPNQEPIIIGEATWIRARHGGMFRFQVKDGSKVEKGDIIGSISDPYGRFEHQVKMPEGGYIIGLNHAPIVYQGDALIHLGRV</sequence>
<dbReference type="GO" id="GO:0016788">
    <property type="term" value="F:hydrolase activity, acting on ester bonds"/>
    <property type="evidence" value="ECO:0007669"/>
    <property type="project" value="InterPro"/>
</dbReference>